<dbReference type="SUPFAM" id="SSF46626">
    <property type="entry name" value="Cytochrome c"/>
    <property type="match status" value="1"/>
</dbReference>
<keyword evidence="3 6" id="KW-0479">Metal-binding</keyword>
<dbReference type="GO" id="GO:0005506">
    <property type="term" value="F:iron ion binding"/>
    <property type="evidence" value="ECO:0007669"/>
    <property type="project" value="InterPro"/>
</dbReference>
<dbReference type="InterPro" id="IPR036909">
    <property type="entry name" value="Cyt_c-like_dom_sf"/>
</dbReference>
<evidence type="ECO:0000256" key="4">
    <source>
        <dbReference type="ARBA" id="ARBA00022982"/>
    </source>
</evidence>
<dbReference type="AlphaFoldDB" id="A2SM25"/>
<sequence>MTRMRPPDTAGPAWRIAAVALLLTGLSTAQAQEAAAVPSAEELRNPEWVQAGREKFGQICAYCHGKEGDSGKNRPFRERVDWDPVQIHDVITNGRKRGANVMPAWKGSLSDEDIWRITAFIRSLGGQPRAQP</sequence>
<feature type="domain" description="Cytochrome c" evidence="8">
    <location>
        <begin position="47"/>
        <end position="125"/>
    </location>
</feature>
<dbReference type="GO" id="GO:0020037">
    <property type="term" value="F:heme binding"/>
    <property type="evidence" value="ECO:0007669"/>
    <property type="project" value="InterPro"/>
</dbReference>
<evidence type="ECO:0000256" key="2">
    <source>
        <dbReference type="ARBA" id="ARBA00022617"/>
    </source>
</evidence>
<keyword evidence="1" id="KW-0813">Transport</keyword>
<keyword evidence="5 6" id="KW-0408">Iron</keyword>
<dbReference type="Proteomes" id="UP000000366">
    <property type="component" value="Chromosome"/>
</dbReference>
<reference evidence="9 10" key="1">
    <citation type="journal article" date="2007" name="J. Bacteriol.">
        <title>Whole-genome analysis of the methyl tert-butyl ether-degrading beta-proteobacterium Methylibium petroleiphilum PM1.</title>
        <authorList>
            <person name="Kane S.R."/>
            <person name="Chakicherla A.Y."/>
            <person name="Chain P.S.G."/>
            <person name="Schmidt R."/>
            <person name="Shin M.W."/>
            <person name="Legler T.C."/>
            <person name="Scow K.M."/>
            <person name="Larimer F.W."/>
            <person name="Lucas S.M."/>
            <person name="Richardson P.M."/>
            <person name="Hristova K.R."/>
        </authorList>
    </citation>
    <scope>NUCLEOTIDE SEQUENCE [LARGE SCALE GENOMIC DNA]</scope>
    <source>
        <strain evidence="10">ATCC BAA-1232 / LMG 22953 / PM1</strain>
    </source>
</reference>
<evidence type="ECO:0000259" key="8">
    <source>
        <dbReference type="PROSITE" id="PS51007"/>
    </source>
</evidence>
<evidence type="ECO:0000313" key="9">
    <source>
        <dbReference type="EMBL" id="ABM96614.1"/>
    </source>
</evidence>
<evidence type="ECO:0000256" key="7">
    <source>
        <dbReference type="SAM" id="SignalP"/>
    </source>
</evidence>
<dbReference type="HOGENOM" id="CLU_101159_0_1_4"/>
<evidence type="ECO:0000256" key="6">
    <source>
        <dbReference type="PROSITE-ProRule" id="PRU00433"/>
    </source>
</evidence>
<dbReference type="STRING" id="420662.Mpe_A3661"/>
<dbReference type="PROSITE" id="PS51007">
    <property type="entry name" value="CYTC"/>
    <property type="match status" value="1"/>
</dbReference>
<dbReference type="PANTHER" id="PTHR33751:SF1">
    <property type="entry name" value="CBB3-TYPE CYTOCHROME C OXIDASE SUBUNIT FIXP"/>
    <property type="match status" value="1"/>
</dbReference>
<dbReference type="GO" id="GO:0009055">
    <property type="term" value="F:electron transfer activity"/>
    <property type="evidence" value="ECO:0007669"/>
    <property type="project" value="InterPro"/>
</dbReference>
<dbReference type="PRINTS" id="PR00605">
    <property type="entry name" value="CYTCHROMECIC"/>
</dbReference>
<dbReference type="PANTHER" id="PTHR33751">
    <property type="entry name" value="CBB3-TYPE CYTOCHROME C OXIDASE SUBUNIT FIXP"/>
    <property type="match status" value="1"/>
</dbReference>
<protein>
    <recommendedName>
        <fullName evidence="8">Cytochrome c domain-containing protein</fullName>
    </recommendedName>
</protein>
<dbReference type="InterPro" id="IPR009056">
    <property type="entry name" value="Cyt_c-like_dom"/>
</dbReference>
<evidence type="ECO:0000256" key="3">
    <source>
        <dbReference type="ARBA" id="ARBA00022723"/>
    </source>
</evidence>
<dbReference type="EMBL" id="CP000555">
    <property type="protein sequence ID" value="ABM96614.1"/>
    <property type="molecule type" value="Genomic_DNA"/>
</dbReference>
<keyword evidence="7" id="KW-0732">Signal</keyword>
<dbReference type="KEGG" id="mpt:Mpe_A3661"/>
<name>A2SM25_METPP</name>
<accession>A2SM25</accession>
<dbReference type="InterPro" id="IPR050597">
    <property type="entry name" value="Cytochrome_c_Oxidase_Subunit"/>
</dbReference>
<dbReference type="Pfam" id="PF13442">
    <property type="entry name" value="Cytochrome_CBB3"/>
    <property type="match status" value="1"/>
</dbReference>
<gene>
    <name evidence="9" type="ordered locus">Mpe_A3661</name>
</gene>
<evidence type="ECO:0000256" key="1">
    <source>
        <dbReference type="ARBA" id="ARBA00022448"/>
    </source>
</evidence>
<proteinExistence type="predicted"/>
<evidence type="ECO:0000256" key="5">
    <source>
        <dbReference type="ARBA" id="ARBA00023004"/>
    </source>
</evidence>
<dbReference type="Gene3D" id="1.10.760.10">
    <property type="entry name" value="Cytochrome c-like domain"/>
    <property type="match status" value="1"/>
</dbReference>
<evidence type="ECO:0000313" key="10">
    <source>
        <dbReference type="Proteomes" id="UP000000366"/>
    </source>
</evidence>
<keyword evidence="10" id="KW-1185">Reference proteome</keyword>
<feature type="signal peptide" evidence="7">
    <location>
        <begin position="1"/>
        <end position="31"/>
    </location>
</feature>
<organism evidence="9 10">
    <name type="scientific">Methylibium petroleiphilum (strain ATCC BAA-1232 / LMG 22953 / PM1)</name>
    <dbReference type="NCBI Taxonomy" id="420662"/>
    <lineage>
        <taxon>Bacteria</taxon>
        <taxon>Pseudomonadati</taxon>
        <taxon>Pseudomonadota</taxon>
        <taxon>Betaproteobacteria</taxon>
        <taxon>Burkholderiales</taxon>
        <taxon>Sphaerotilaceae</taxon>
        <taxon>Methylibium</taxon>
    </lineage>
</organism>
<dbReference type="eggNOG" id="COG2010">
    <property type="taxonomic scope" value="Bacteria"/>
</dbReference>
<dbReference type="InterPro" id="IPR008168">
    <property type="entry name" value="Cyt_C_IC"/>
</dbReference>
<keyword evidence="2 6" id="KW-0349">Heme</keyword>
<keyword evidence="4" id="KW-0249">Electron transport</keyword>
<feature type="chain" id="PRO_5002646299" description="Cytochrome c domain-containing protein" evidence="7">
    <location>
        <begin position="32"/>
        <end position="132"/>
    </location>
</feature>